<dbReference type="PANTHER" id="PTHR43235:SF1">
    <property type="entry name" value="GLUTAMINE AMIDOTRANSFERASE PB2B2.05-RELATED"/>
    <property type="match status" value="1"/>
</dbReference>
<reference evidence="1 2" key="1">
    <citation type="submission" date="2024-04" db="EMBL/GenBank/DDBJ databases">
        <title>Novel species of the genus Ideonella isolated from streams.</title>
        <authorList>
            <person name="Lu H."/>
        </authorList>
    </citation>
    <scope>NUCLEOTIDE SEQUENCE [LARGE SCALE GENOMIC DNA]</scope>
    <source>
        <strain evidence="1 2">DXS22W</strain>
    </source>
</reference>
<dbReference type="InterPro" id="IPR029062">
    <property type="entry name" value="Class_I_gatase-like"/>
</dbReference>
<accession>A0ABU9CJD5</accession>
<dbReference type="Proteomes" id="UP001365405">
    <property type="component" value="Unassembled WGS sequence"/>
</dbReference>
<dbReference type="PROSITE" id="PS51273">
    <property type="entry name" value="GATASE_TYPE_1"/>
    <property type="match status" value="1"/>
</dbReference>
<name>A0ABU9CJD5_9BURK</name>
<gene>
    <name evidence="1" type="ORF">AACH10_16610</name>
</gene>
<dbReference type="InterPro" id="IPR011697">
    <property type="entry name" value="Peptidase_C26"/>
</dbReference>
<protein>
    <submittedName>
        <fullName evidence="1">Type 1 glutamine amidotransferase</fullName>
    </submittedName>
</protein>
<dbReference type="CDD" id="cd01745">
    <property type="entry name" value="GATase1_2"/>
    <property type="match status" value="1"/>
</dbReference>
<proteinExistence type="predicted"/>
<organism evidence="1 2">
    <name type="scientific">Pseudaquabacterium inlustre</name>
    <dbReference type="NCBI Taxonomy" id="2984192"/>
    <lineage>
        <taxon>Bacteria</taxon>
        <taxon>Pseudomonadati</taxon>
        <taxon>Pseudomonadota</taxon>
        <taxon>Betaproteobacteria</taxon>
        <taxon>Burkholderiales</taxon>
        <taxon>Sphaerotilaceae</taxon>
        <taxon>Pseudaquabacterium</taxon>
    </lineage>
</organism>
<evidence type="ECO:0000313" key="2">
    <source>
        <dbReference type="Proteomes" id="UP001365405"/>
    </source>
</evidence>
<dbReference type="Gene3D" id="3.40.50.880">
    <property type="match status" value="1"/>
</dbReference>
<keyword evidence="1" id="KW-0315">Glutamine amidotransferase</keyword>
<sequence length="266" mass="29529">MSSHPLRIGISTRLMHQVPAELGFRGKTLQYLEQSFAHWIMAHGALALMVPTLGHDAEVARRRVHLKGYVDLLDGLMLQGGADVCPTMYGQQPLRPEWGGDIVRDRYEIELIEAFVAAGKPVFGICRGHQLINVAFGGSLLQDIVTQRPGTRPHVDRAAYDEWHHAITFEPGSRLAALYAGTPPRPLVNSIHHQAVDRLGEGLVVEARDADDGTVEAIRHTGASFVVGVQWHPEFHWRRSDRLDAEPLLVDFLHAARAARREHAPA</sequence>
<dbReference type="SUPFAM" id="SSF52317">
    <property type="entry name" value="Class I glutamine amidotransferase-like"/>
    <property type="match status" value="1"/>
</dbReference>
<dbReference type="RefSeq" id="WP_341411570.1">
    <property type="nucleotide sequence ID" value="NZ_JBBUTH010000008.1"/>
</dbReference>
<dbReference type="PANTHER" id="PTHR43235">
    <property type="entry name" value="GLUTAMINE AMIDOTRANSFERASE PB2B2.05-RELATED"/>
    <property type="match status" value="1"/>
</dbReference>
<evidence type="ECO:0000313" key="1">
    <source>
        <dbReference type="EMBL" id="MEK8051876.1"/>
    </source>
</evidence>
<dbReference type="EMBL" id="JBBUTH010000008">
    <property type="protein sequence ID" value="MEK8051876.1"/>
    <property type="molecule type" value="Genomic_DNA"/>
</dbReference>
<keyword evidence="2" id="KW-1185">Reference proteome</keyword>
<comment type="caution">
    <text evidence="1">The sequence shown here is derived from an EMBL/GenBank/DDBJ whole genome shotgun (WGS) entry which is preliminary data.</text>
</comment>
<dbReference type="Pfam" id="PF07722">
    <property type="entry name" value="Peptidase_C26"/>
    <property type="match status" value="1"/>
</dbReference>
<dbReference type="InterPro" id="IPR044668">
    <property type="entry name" value="PuuD-like"/>
</dbReference>